<evidence type="ECO:0000256" key="2">
    <source>
        <dbReference type="ARBA" id="ARBA00022525"/>
    </source>
</evidence>
<proteinExistence type="predicted"/>
<dbReference type="InterPro" id="IPR047589">
    <property type="entry name" value="DUF11_rpt"/>
</dbReference>
<keyword evidence="2" id="KW-0964">Secreted</keyword>
<dbReference type="Proteomes" id="UP000220922">
    <property type="component" value="Unassembled WGS sequence"/>
</dbReference>
<feature type="region of interest" description="Disordered" evidence="5">
    <location>
        <begin position="42"/>
        <end position="127"/>
    </location>
</feature>
<comment type="caution">
    <text evidence="8">The sequence shown here is derived from an EMBL/GenBank/DDBJ whole genome shotgun (WGS) entry which is preliminary data.</text>
</comment>
<keyword evidence="9" id="KW-1185">Reference proteome</keyword>
<evidence type="ECO:0000256" key="4">
    <source>
        <dbReference type="ARBA" id="ARBA00023088"/>
    </source>
</evidence>
<dbReference type="RefSeq" id="WP_097651157.1">
    <property type="nucleotide sequence ID" value="NZ_LYXE01000050.1"/>
</dbReference>
<dbReference type="InterPro" id="IPR019931">
    <property type="entry name" value="LPXTG_anchor"/>
</dbReference>
<dbReference type="InterPro" id="IPR013783">
    <property type="entry name" value="Ig-like_fold"/>
</dbReference>
<evidence type="ECO:0000256" key="3">
    <source>
        <dbReference type="ARBA" id="ARBA00022729"/>
    </source>
</evidence>
<feature type="domain" description="Gram-positive cocci surface proteins LPxTG" evidence="7">
    <location>
        <begin position="249"/>
        <end position="283"/>
    </location>
</feature>
<keyword evidence="6" id="KW-1133">Transmembrane helix</keyword>
<name>A0A2H3KPJ2_9CHLR</name>
<feature type="compositionally biased region" description="Low complexity" evidence="5">
    <location>
        <begin position="71"/>
        <end position="83"/>
    </location>
</feature>
<dbReference type="Pfam" id="PF01345">
    <property type="entry name" value="DUF11"/>
    <property type="match status" value="1"/>
</dbReference>
<reference evidence="8 9" key="1">
    <citation type="submission" date="2016-05" db="EMBL/GenBank/DDBJ databases">
        <authorList>
            <person name="Lavstsen T."/>
            <person name="Jespersen J.S."/>
        </authorList>
    </citation>
    <scope>NUCLEOTIDE SEQUENCE [LARGE SCALE GENOMIC DNA]</scope>
    <source>
        <strain evidence="8 9">B7-9</strain>
    </source>
</reference>
<dbReference type="PRINTS" id="PR01217">
    <property type="entry name" value="PRICHEXTENSN"/>
</dbReference>
<dbReference type="AlphaFoldDB" id="A0A2H3KPJ2"/>
<keyword evidence="1" id="KW-0134">Cell wall</keyword>
<gene>
    <name evidence="8" type="ORF">A9Q02_10280</name>
</gene>
<dbReference type="NCBIfam" id="TIGR01451">
    <property type="entry name" value="B_ant_repeat"/>
    <property type="match status" value="1"/>
</dbReference>
<protein>
    <recommendedName>
        <fullName evidence="7">Gram-positive cocci surface proteins LPxTG domain-containing protein</fullName>
    </recommendedName>
</protein>
<organism evidence="8 9">
    <name type="scientific">Candidatus Chloroploca asiatica</name>
    <dbReference type="NCBI Taxonomy" id="1506545"/>
    <lineage>
        <taxon>Bacteria</taxon>
        <taxon>Bacillati</taxon>
        <taxon>Chloroflexota</taxon>
        <taxon>Chloroflexia</taxon>
        <taxon>Chloroflexales</taxon>
        <taxon>Chloroflexineae</taxon>
        <taxon>Oscillochloridaceae</taxon>
        <taxon>Candidatus Chloroploca</taxon>
    </lineage>
</organism>
<keyword evidence="6" id="KW-0812">Transmembrane</keyword>
<dbReference type="OrthoDB" id="9828869at2"/>
<evidence type="ECO:0000256" key="1">
    <source>
        <dbReference type="ARBA" id="ARBA00022512"/>
    </source>
</evidence>
<keyword evidence="4" id="KW-0572">Peptidoglycan-anchor</keyword>
<feature type="transmembrane region" description="Helical" evidence="6">
    <location>
        <begin position="258"/>
        <end position="278"/>
    </location>
</feature>
<feature type="compositionally biased region" description="Pro residues" evidence="5">
    <location>
        <begin position="44"/>
        <end position="70"/>
    </location>
</feature>
<evidence type="ECO:0000259" key="7">
    <source>
        <dbReference type="PROSITE" id="PS50847"/>
    </source>
</evidence>
<keyword evidence="3" id="KW-0732">Signal</keyword>
<keyword evidence="6" id="KW-0472">Membrane</keyword>
<feature type="compositionally biased region" description="Pro residues" evidence="5">
    <location>
        <begin position="84"/>
        <end position="120"/>
    </location>
</feature>
<evidence type="ECO:0000256" key="5">
    <source>
        <dbReference type="SAM" id="MobiDB-lite"/>
    </source>
</evidence>
<dbReference type="EMBL" id="LYXE01000050">
    <property type="protein sequence ID" value="PDW00201.1"/>
    <property type="molecule type" value="Genomic_DNA"/>
</dbReference>
<evidence type="ECO:0000256" key="6">
    <source>
        <dbReference type="SAM" id="Phobius"/>
    </source>
</evidence>
<dbReference type="PROSITE" id="PS50847">
    <property type="entry name" value="GRAM_POS_ANCHORING"/>
    <property type="match status" value="1"/>
</dbReference>
<sequence>MKAVSLRILLLSMGLLLIAWGILPVGLTPVQASSTLLVTEVPTVEPPTPTDTPVPTDTPAPTDTPVPTDTPAPTNTPTNTPVSTAPPLPTNTPTPGGELPPPAQPTRTPTPSPTPVPGMPADPAVTKSVEPPVATVGSQVVYTILVTNRGGLQAVDVVVEDVLPTFVTPVEVVASRGEVTVDGQRVRVVIGTLDPGETVTITVTATVTAMVSPPNNTNLAVVSSTSPDGDPNNNESSVELVVVEVPATLPETGVASSAFAPLLALILGFALITASFLVRRRAA</sequence>
<evidence type="ECO:0000313" key="8">
    <source>
        <dbReference type="EMBL" id="PDW00201.1"/>
    </source>
</evidence>
<evidence type="ECO:0000313" key="9">
    <source>
        <dbReference type="Proteomes" id="UP000220922"/>
    </source>
</evidence>
<dbReference type="Gene3D" id="2.60.40.10">
    <property type="entry name" value="Immunoglobulins"/>
    <property type="match status" value="1"/>
</dbReference>
<dbReference type="InterPro" id="IPR001434">
    <property type="entry name" value="OmcB-like_DUF11"/>
</dbReference>
<dbReference type="NCBIfam" id="TIGR01167">
    <property type="entry name" value="LPXTG_anchor"/>
    <property type="match status" value="1"/>
</dbReference>
<accession>A0A2H3KPJ2</accession>